<dbReference type="EMBL" id="BGPR01000633">
    <property type="protein sequence ID" value="GBM29332.1"/>
    <property type="molecule type" value="Genomic_DNA"/>
</dbReference>
<name>A0A4Y2EJH9_ARAVE</name>
<proteinExistence type="predicted"/>
<evidence type="ECO:0000313" key="3">
    <source>
        <dbReference type="Proteomes" id="UP000499080"/>
    </source>
</evidence>
<comment type="caution">
    <text evidence="2">The sequence shown here is derived from an EMBL/GenBank/DDBJ whole genome shotgun (WGS) entry which is preliminary data.</text>
</comment>
<evidence type="ECO:0000256" key="1">
    <source>
        <dbReference type="SAM" id="MobiDB-lite"/>
    </source>
</evidence>
<feature type="compositionally biased region" description="Polar residues" evidence="1">
    <location>
        <begin position="41"/>
        <end position="54"/>
    </location>
</feature>
<sequence length="387" mass="44406">MSEGGRSRSSLSSIASSQRTLSADSSSSRRNSGIVTDESHGNYTESWIKNSSHTKSPELDTCWRIKDLEDTIDKHQVCAENCRKSIKSYQEEDKRNQGREYYHPYDKLVDSKRDFLKGYLEKITEAEKHLIQLGPCPISDCTRHHETVKDVVMADASQYSNYPLPISPTPPSELPTNNAFKQASPKKAARPWLEKPQSPIETSNRFQNLMDITENVNSVDSQTKITIPDINLKISADYNLTIQEISRNFPKTICKYNRGFIRISPHSHEDREKIIEFLDKSEKEYVLSEAPENRPIKIVIKNLPPDHSKELISRDLENNKFKVIRINQLRNFRLKTLLPIFLVELAKPPNANDIFQIGKINNFSVKNQALQEKAASHHVLQLLWILP</sequence>
<keyword evidence="3" id="KW-1185">Reference proteome</keyword>
<evidence type="ECO:0008006" key="4">
    <source>
        <dbReference type="Google" id="ProtNLM"/>
    </source>
</evidence>
<reference evidence="2 3" key="1">
    <citation type="journal article" date="2019" name="Sci. Rep.">
        <title>Orb-weaving spider Araneus ventricosus genome elucidates the spidroin gene catalogue.</title>
        <authorList>
            <person name="Kono N."/>
            <person name="Nakamura H."/>
            <person name="Ohtoshi R."/>
            <person name="Moran D.A.P."/>
            <person name="Shinohara A."/>
            <person name="Yoshida Y."/>
            <person name="Fujiwara M."/>
            <person name="Mori M."/>
            <person name="Tomita M."/>
            <person name="Arakawa K."/>
        </authorList>
    </citation>
    <scope>NUCLEOTIDE SEQUENCE [LARGE SCALE GENOMIC DNA]</scope>
</reference>
<protein>
    <recommendedName>
        <fullName evidence="4">Pre-C2HC domain-containing protein</fullName>
    </recommendedName>
</protein>
<feature type="compositionally biased region" description="Low complexity" evidence="1">
    <location>
        <begin position="1"/>
        <end position="32"/>
    </location>
</feature>
<accession>A0A4Y2EJH9</accession>
<dbReference type="AlphaFoldDB" id="A0A4Y2EJH9"/>
<dbReference type="OrthoDB" id="10679436at2759"/>
<feature type="region of interest" description="Disordered" evidence="1">
    <location>
        <begin position="1"/>
        <end position="56"/>
    </location>
</feature>
<organism evidence="2 3">
    <name type="scientific">Araneus ventricosus</name>
    <name type="common">Orbweaver spider</name>
    <name type="synonym">Epeira ventricosa</name>
    <dbReference type="NCBI Taxonomy" id="182803"/>
    <lineage>
        <taxon>Eukaryota</taxon>
        <taxon>Metazoa</taxon>
        <taxon>Ecdysozoa</taxon>
        <taxon>Arthropoda</taxon>
        <taxon>Chelicerata</taxon>
        <taxon>Arachnida</taxon>
        <taxon>Araneae</taxon>
        <taxon>Araneomorphae</taxon>
        <taxon>Entelegynae</taxon>
        <taxon>Araneoidea</taxon>
        <taxon>Araneidae</taxon>
        <taxon>Araneus</taxon>
    </lineage>
</organism>
<evidence type="ECO:0000313" key="2">
    <source>
        <dbReference type="EMBL" id="GBM29332.1"/>
    </source>
</evidence>
<dbReference type="Proteomes" id="UP000499080">
    <property type="component" value="Unassembled WGS sequence"/>
</dbReference>
<gene>
    <name evidence="2" type="ORF">AVEN_2837_1</name>
</gene>